<dbReference type="SUPFAM" id="SSF53335">
    <property type="entry name" value="S-adenosyl-L-methionine-dependent methyltransferases"/>
    <property type="match status" value="1"/>
</dbReference>
<keyword evidence="4 7" id="KW-0808">Transferase</keyword>
<comment type="catalytic activity">
    <reaction evidence="1 7">
        <text>guanosine(46) in tRNA + S-adenosyl-L-methionine = N(7)-methylguanosine(46) in tRNA + S-adenosyl-L-homocysteine</text>
        <dbReference type="Rhea" id="RHEA:42708"/>
        <dbReference type="Rhea" id="RHEA-COMP:10188"/>
        <dbReference type="Rhea" id="RHEA-COMP:10189"/>
        <dbReference type="ChEBI" id="CHEBI:57856"/>
        <dbReference type="ChEBI" id="CHEBI:59789"/>
        <dbReference type="ChEBI" id="CHEBI:74269"/>
        <dbReference type="ChEBI" id="CHEBI:74480"/>
        <dbReference type="EC" id="2.1.1.33"/>
    </reaction>
</comment>
<comment type="caution">
    <text evidence="7">Lacks conserved residue(s) required for the propagation of feature annotation.</text>
</comment>
<evidence type="ECO:0000256" key="8">
    <source>
        <dbReference type="SAM" id="MobiDB-lite"/>
    </source>
</evidence>
<dbReference type="InterPro" id="IPR003358">
    <property type="entry name" value="tRNA_(Gua-N-7)_MeTrfase_Trmb"/>
</dbReference>
<proteinExistence type="inferred from homology"/>
<comment type="caution">
    <text evidence="9">The sequence shown here is derived from an EMBL/GenBank/DDBJ whole genome shotgun (WGS) entry which is preliminary data.</text>
</comment>
<feature type="binding site" evidence="7">
    <location>
        <position position="94"/>
    </location>
    <ligand>
        <name>S-adenosyl-L-methionine</name>
        <dbReference type="ChEBI" id="CHEBI:59789"/>
    </ligand>
</feature>
<keyword evidence="5 7" id="KW-0949">S-adenosyl-L-methionine</keyword>
<keyword evidence="10" id="KW-1185">Reference proteome</keyword>
<dbReference type="GO" id="GO:0043527">
    <property type="term" value="C:tRNA methyltransferase complex"/>
    <property type="evidence" value="ECO:0007669"/>
    <property type="project" value="TreeGrafter"/>
</dbReference>
<feature type="binding site" evidence="7">
    <location>
        <position position="180"/>
    </location>
    <ligand>
        <name>substrate</name>
    </ligand>
</feature>
<dbReference type="PANTHER" id="PTHR23417">
    <property type="entry name" value="3-DEOXY-D-MANNO-OCTULOSONIC-ACID TRANSFERASE/TRNA GUANINE-N 7 - -METHYLTRANSFERASE"/>
    <property type="match status" value="1"/>
</dbReference>
<evidence type="ECO:0000256" key="7">
    <source>
        <dbReference type="HAMAP-Rule" id="MF_01057"/>
    </source>
</evidence>
<evidence type="ECO:0000313" key="10">
    <source>
        <dbReference type="Proteomes" id="UP000076976"/>
    </source>
</evidence>
<dbReference type="GO" id="GO:0008176">
    <property type="term" value="F:tRNA (guanine(46)-N7)-methyltransferase activity"/>
    <property type="evidence" value="ECO:0007669"/>
    <property type="project" value="UniProtKB-UniRule"/>
</dbReference>
<evidence type="ECO:0000256" key="6">
    <source>
        <dbReference type="ARBA" id="ARBA00022694"/>
    </source>
</evidence>
<reference evidence="9 10" key="1">
    <citation type="submission" date="2016-01" db="EMBL/GenBank/DDBJ databases">
        <title>Janibacter melonis strain CD11_4 genome sequencing and assembly.</title>
        <authorList>
            <person name="Nair G.R."/>
            <person name="Kaur G."/>
            <person name="Chander A.M."/>
            <person name="Mayilraj S."/>
        </authorList>
    </citation>
    <scope>NUCLEOTIDE SEQUENCE [LARGE SCALE GENOMIC DNA]</scope>
    <source>
        <strain evidence="9 10">CD11-4</strain>
    </source>
</reference>
<dbReference type="STRING" id="262209.AWH69_07870"/>
<dbReference type="EMBL" id="LQZG01000002">
    <property type="protein sequence ID" value="OAB87927.1"/>
    <property type="molecule type" value="Genomic_DNA"/>
</dbReference>
<dbReference type="HAMAP" id="MF_01057">
    <property type="entry name" value="tRNA_methyltr_TrmB"/>
    <property type="match status" value="1"/>
</dbReference>
<comment type="pathway">
    <text evidence="7">tRNA modification; N(7)-methylguanine-tRNA biosynthesis.</text>
</comment>
<comment type="similarity">
    <text evidence="7">Belongs to the class I-like SAM-binding methyltransferase superfamily. TrmB family.</text>
</comment>
<feature type="binding site" evidence="7">
    <location>
        <position position="148"/>
    </location>
    <ligand>
        <name>substrate</name>
    </ligand>
</feature>
<evidence type="ECO:0000313" key="9">
    <source>
        <dbReference type="EMBL" id="OAB87927.1"/>
    </source>
</evidence>
<feature type="binding site" evidence="7">
    <location>
        <position position="121"/>
    </location>
    <ligand>
        <name>S-adenosyl-L-methionine</name>
        <dbReference type="ChEBI" id="CHEBI:59789"/>
    </ligand>
</feature>
<dbReference type="PROSITE" id="PS51625">
    <property type="entry name" value="SAM_MT_TRMB"/>
    <property type="match status" value="1"/>
</dbReference>
<organism evidence="9 10">
    <name type="scientific">Janibacter melonis</name>
    <dbReference type="NCBI Taxonomy" id="262209"/>
    <lineage>
        <taxon>Bacteria</taxon>
        <taxon>Bacillati</taxon>
        <taxon>Actinomycetota</taxon>
        <taxon>Actinomycetes</taxon>
        <taxon>Micrococcales</taxon>
        <taxon>Intrasporangiaceae</taxon>
        <taxon>Janibacter</taxon>
    </lineage>
</organism>
<feature type="binding site" evidence="7">
    <location>
        <position position="69"/>
    </location>
    <ligand>
        <name>S-adenosyl-L-methionine</name>
        <dbReference type="ChEBI" id="CHEBI:59789"/>
    </ligand>
</feature>
<dbReference type="UniPathway" id="UPA00989"/>
<dbReference type="NCBIfam" id="TIGR00091">
    <property type="entry name" value="tRNA (guanosine(46)-N7)-methyltransferase TrmB"/>
    <property type="match status" value="1"/>
</dbReference>
<keyword evidence="6 7" id="KW-0819">tRNA processing</keyword>
<evidence type="ECO:0000256" key="5">
    <source>
        <dbReference type="ARBA" id="ARBA00022691"/>
    </source>
</evidence>
<dbReference type="Proteomes" id="UP000076976">
    <property type="component" value="Unassembled WGS sequence"/>
</dbReference>
<keyword evidence="3 7" id="KW-0489">Methyltransferase</keyword>
<comment type="function">
    <text evidence="2 7">Catalyzes the formation of N(7)-methylguanine at position 46 (m7G46) in tRNA.</text>
</comment>
<evidence type="ECO:0000256" key="1">
    <source>
        <dbReference type="ARBA" id="ARBA00000142"/>
    </source>
</evidence>
<feature type="binding site" evidence="7">
    <location>
        <position position="144"/>
    </location>
    <ligand>
        <name>S-adenosyl-L-methionine</name>
        <dbReference type="ChEBI" id="CHEBI:59789"/>
    </ligand>
</feature>
<gene>
    <name evidence="7" type="primary">trmB</name>
    <name evidence="9" type="ORF">AWH69_07870</name>
</gene>
<dbReference type="EC" id="2.1.1.33" evidence="7"/>
<accession>A0A176QDT5</accession>
<evidence type="ECO:0000256" key="4">
    <source>
        <dbReference type="ARBA" id="ARBA00022679"/>
    </source>
</evidence>
<dbReference type="Pfam" id="PF02390">
    <property type="entry name" value="Methyltransf_4"/>
    <property type="match status" value="1"/>
</dbReference>
<evidence type="ECO:0000256" key="2">
    <source>
        <dbReference type="ARBA" id="ARBA00003015"/>
    </source>
</evidence>
<dbReference type="InterPro" id="IPR029063">
    <property type="entry name" value="SAM-dependent_MTases_sf"/>
</dbReference>
<dbReference type="PANTHER" id="PTHR23417:SF14">
    <property type="entry name" value="PENTACOTRIPEPTIDE-REPEAT REGION OF PRORP DOMAIN-CONTAINING PROTEIN"/>
    <property type="match status" value="1"/>
</dbReference>
<evidence type="ECO:0000256" key="3">
    <source>
        <dbReference type="ARBA" id="ARBA00022603"/>
    </source>
</evidence>
<dbReference type="AlphaFoldDB" id="A0A176QDT5"/>
<feature type="region of interest" description="Disordered" evidence="8">
    <location>
        <begin position="1"/>
        <end position="27"/>
    </location>
</feature>
<name>A0A176QDT5_9MICO</name>
<protein>
    <recommendedName>
        <fullName evidence="7">tRNA (guanine-N(7)-)-methyltransferase</fullName>
        <ecNumber evidence="7">2.1.1.33</ecNumber>
    </recommendedName>
    <alternativeName>
        <fullName evidence="7">tRNA (guanine(46)-N(7))-methyltransferase</fullName>
    </alternativeName>
    <alternativeName>
        <fullName evidence="7">tRNA(m7G46)-methyltransferase</fullName>
    </alternativeName>
</protein>
<dbReference type="CDD" id="cd02440">
    <property type="entry name" value="AdoMet_MTases"/>
    <property type="match status" value="1"/>
</dbReference>
<sequence>MRRPAHDRPPAPNGRPSSGVRTFTPRWRSSPLTDERMAALMPRYGVESQRLDEAARARIYGRVAPFVLEIGSGHGAAARAYAAAHPEHDVLAVEVHVPGIARMLAAADEEGLTTLRVHRGDALDLLHDAVPDASLEAVHLFFPDPWPKARHAKRRFVQQHTLDLLARRLRPGGHVLVATDHALYAQHVREQLAEHGGYEVVEGERPSWRPSDGFEDKGTRAGRVIHELRLTPRG</sequence>
<dbReference type="Gene3D" id="3.40.50.150">
    <property type="entry name" value="Vaccinia Virus protein VP39"/>
    <property type="match status" value="1"/>
</dbReference>
<dbReference type="InterPro" id="IPR055361">
    <property type="entry name" value="tRNA_methyltr_TrmB_bact"/>
</dbReference>